<dbReference type="AlphaFoldDB" id="A0A3P6S2Z4"/>
<dbReference type="OrthoDB" id="5920068at2759"/>
<evidence type="ECO:0000313" key="2">
    <source>
        <dbReference type="Proteomes" id="UP000271889"/>
    </source>
</evidence>
<dbReference type="Proteomes" id="UP000271889">
    <property type="component" value="Unassembled WGS sequence"/>
</dbReference>
<name>A0A3P6S2Z4_CYLGO</name>
<gene>
    <name evidence="1" type="ORF">CGOC_LOCUS1292</name>
</gene>
<dbReference type="EMBL" id="UYRV01002325">
    <property type="protein sequence ID" value="VDK48488.1"/>
    <property type="molecule type" value="Genomic_DNA"/>
</dbReference>
<organism evidence="1 2">
    <name type="scientific">Cylicostephanus goldi</name>
    <name type="common">Nematode worm</name>
    <dbReference type="NCBI Taxonomy" id="71465"/>
    <lineage>
        <taxon>Eukaryota</taxon>
        <taxon>Metazoa</taxon>
        <taxon>Ecdysozoa</taxon>
        <taxon>Nematoda</taxon>
        <taxon>Chromadorea</taxon>
        <taxon>Rhabditida</taxon>
        <taxon>Rhabditina</taxon>
        <taxon>Rhabditomorpha</taxon>
        <taxon>Strongyloidea</taxon>
        <taxon>Strongylidae</taxon>
        <taxon>Cylicostephanus</taxon>
    </lineage>
</organism>
<protein>
    <recommendedName>
        <fullName evidence="3">Acyltransferase C-terminal domain-containing protein</fullName>
    </recommendedName>
</protein>
<reference evidence="1 2" key="1">
    <citation type="submission" date="2018-11" db="EMBL/GenBank/DDBJ databases">
        <authorList>
            <consortium name="Pathogen Informatics"/>
        </authorList>
    </citation>
    <scope>NUCLEOTIDE SEQUENCE [LARGE SCALE GENOMIC DNA]</scope>
</reference>
<sequence length="91" mass="10944">MKIDFIPDLQVPFDDEEKLRDWMYEVYKEKDEMLGTKKLGLNFSFAARYYETGEFHEGERGTRVVFSWAKIIGQYVFWFGSFYAQYQVSLL</sequence>
<accession>A0A3P6S2Z4</accession>
<evidence type="ECO:0000313" key="1">
    <source>
        <dbReference type="EMBL" id="VDK48488.1"/>
    </source>
</evidence>
<proteinExistence type="predicted"/>
<keyword evidence="2" id="KW-1185">Reference proteome</keyword>
<evidence type="ECO:0008006" key="3">
    <source>
        <dbReference type="Google" id="ProtNLM"/>
    </source>
</evidence>